<name>A0A2K1JTV0_PHYPA</name>
<reference evidence="1 3" key="2">
    <citation type="journal article" date="2018" name="Plant J.">
        <title>The Physcomitrella patens chromosome-scale assembly reveals moss genome structure and evolution.</title>
        <authorList>
            <person name="Lang D."/>
            <person name="Ullrich K.K."/>
            <person name="Murat F."/>
            <person name="Fuchs J."/>
            <person name="Jenkins J."/>
            <person name="Haas F.B."/>
            <person name="Piednoel M."/>
            <person name="Gundlach H."/>
            <person name="Van Bel M."/>
            <person name="Meyberg R."/>
            <person name="Vives C."/>
            <person name="Morata J."/>
            <person name="Symeonidi A."/>
            <person name="Hiss M."/>
            <person name="Muchero W."/>
            <person name="Kamisugi Y."/>
            <person name="Saleh O."/>
            <person name="Blanc G."/>
            <person name="Decker E.L."/>
            <person name="van Gessel N."/>
            <person name="Grimwood J."/>
            <person name="Hayes R.D."/>
            <person name="Graham S.W."/>
            <person name="Gunter L.E."/>
            <person name="McDaniel S.F."/>
            <person name="Hoernstein S.N.W."/>
            <person name="Larsson A."/>
            <person name="Li F.W."/>
            <person name="Perroud P.F."/>
            <person name="Phillips J."/>
            <person name="Ranjan P."/>
            <person name="Rokshar D.S."/>
            <person name="Rothfels C.J."/>
            <person name="Schneider L."/>
            <person name="Shu S."/>
            <person name="Stevenson D.W."/>
            <person name="Thummler F."/>
            <person name="Tillich M."/>
            <person name="Villarreal Aguilar J.C."/>
            <person name="Widiez T."/>
            <person name="Wong G.K."/>
            <person name="Wymore A."/>
            <person name="Zhang Y."/>
            <person name="Zimmer A.D."/>
            <person name="Quatrano R.S."/>
            <person name="Mayer K.F.X."/>
            <person name="Goodstein D."/>
            <person name="Casacuberta J.M."/>
            <person name="Vandepoele K."/>
            <person name="Reski R."/>
            <person name="Cuming A.C."/>
            <person name="Tuskan G.A."/>
            <person name="Maumus F."/>
            <person name="Salse J."/>
            <person name="Schmutz J."/>
            <person name="Rensing S.A."/>
        </authorList>
    </citation>
    <scope>NUCLEOTIDE SEQUENCE [LARGE SCALE GENOMIC DNA]</scope>
    <source>
        <strain evidence="2 3">cv. Gransden 2004</strain>
    </source>
</reference>
<dbReference type="Gramene" id="Pp3c11_7750V3.1">
    <property type="protein sequence ID" value="PAC:32957285.CDS.1"/>
    <property type="gene ID" value="Pp3c11_7750"/>
</dbReference>
<dbReference type="Proteomes" id="UP000006727">
    <property type="component" value="Chromosome 11"/>
</dbReference>
<accession>A0A2K1JTV0</accession>
<dbReference type="InParanoid" id="A0A2K1JTV0"/>
<proteinExistence type="predicted"/>
<protein>
    <submittedName>
        <fullName evidence="1 2">Uncharacterized protein</fullName>
    </submittedName>
</protein>
<evidence type="ECO:0000313" key="1">
    <source>
        <dbReference type="EMBL" id="PNR44957.1"/>
    </source>
</evidence>
<reference evidence="2" key="3">
    <citation type="submission" date="2020-12" db="UniProtKB">
        <authorList>
            <consortium name="EnsemblPlants"/>
        </authorList>
    </citation>
    <scope>IDENTIFICATION</scope>
</reference>
<organism evidence="1">
    <name type="scientific">Physcomitrium patens</name>
    <name type="common">Spreading-leaved earth moss</name>
    <name type="synonym">Physcomitrella patens</name>
    <dbReference type="NCBI Taxonomy" id="3218"/>
    <lineage>
        <taxon>Eukaryota</taxon>
        <taxon>Viridiplantae</taxon>
        <taxon>Streptophyta</taxon>
        <taxon>Embryophyta</taxon>
        <taxon>Bryophyta</taxon>
        <taxon>Bryophytina</taxon>
        <taxon>Bryopsida</taxon>
        <taxon>Funariidae</taxon>
        <taxon>Funariales</taxon>
        <taxon>Funariaceae</taxon>
        <taxon>Physcomitrium</taxon>
    </lineage>
</organism>
<sequence>MCCKDHIIPFSEAVSTDIGGNLGLVLVVGSMKTGRVGKGTQCEFRSTSWIGLWVL</sequence>
<dbReference type="EnsemblPlants" id="Pp3c11_7750V3.2">
    <property type="protein sequence ID" value="PAC:32957286.CDS.1"/>
    <property type="gene ID" value="Pp3c11_7750"/>
</dbReference>
<reference evidence="1 3" key="1">
    <citation type="journal article" date="2008" name="Science">
        <title>The Physcomitrella genome reveals evolutionary insights into the conquest of land by plants.</title>
        <authorList>
            <person name="Rensing S."/>
            <person name="Lang D."/>
            <person name="Zimmer A."/>
            <person name="Terry A."/>
            <person name="Salamov A."/>
            <person name="Shapiro H."/>
            <person name="Nishiyama T."/>
            <person name="Perroud P.-F."/>
            <person name="Lindquist E."/>
            <person name="Kamisugi Y."/>
            <person name="Tanahashi T."/>
            <person name="Sakakibara K."/>
            <person name="Fujita T."/>
            <person name="Oishi K."/>
            <person name="Shin-I T."/>
            <person name="Kuroki Y."/>
            <person name="Toyoda A."/>
            <person name="Suzuki Y."/>
            <person name="Hashimoto A."/>
            <person name="Yamaguchi K."/>
            <person name="Sugano A."/>
            <person name="Kohara Y."/>
            <person name="Fujiyama A."/>
            <person name="Anterola A."/>
            <person name="Aoki S."/>
            <person name="Ashton N."/>
            <person name="Barbazuk W.B."/>
            <person name="Barker E."/>
            <person name="Bennetzen J."/>
            <person name="Bezanilla M."/>
            <person name="Blankenship R."/>
            <person name="Cho S.H."/>
            <person name="Dutcher S."/>
            <person name="Estelle M."/>
            <person name="Fawcett J.A."/>
            <person name="Gundlach H."/>
            <person name="Hanada K."/>
            <person name="Heyl A."/>
            <person name="Hicks K.A."/>
            <person name="Hugh J."/>
            <person name="Lohr M."/>
            <person name="Mayer K."/>
            <person name="Melkozernov A."/>
            <person name="Murata T."/>
            <person name="Nelson D."/>
            <person name="Pils B."/>
            <person name="Prigge M."/>
            <person name="Reiss B."/>
            <person name="Renner T."/>
            <person name="Rombauts S."/>
            <person name="Rushton P."/>
            <person name="Sanderfoot A."/>
            <person name="Schween G."/>
            <person name="Shiu S.-H."/>
            <person name="Stueber K."/>
            <person name="Theodoulou F.L."/>
            <person name="Tu H."/>
            <person name="Van de Peer Y."/>
            <person name="Verrier P.J."/>
            <person name="Waters E."/>
            <person name="Wood A."/>
            <person name="Yang L."/>
            <person name="Cove D."/>
            <person name="Cuming A."/>
            <person name="Hasebe M."/>
            <person name="Lucas S."/>
            <person name="Mishler D.B."/>
            <person name="Reski R."/>
            <person name="Grigoriev I."/>
            <person name="Quatrano R.S."/>
            <person name="Boore J.L."/>
        </authorList>
    </citation>
    <scope>NUCLEOTIDE SEQUENCE [LARGE SCALE GENOMIC DNA]</scope>
    <source>
        <strain evidence="2 3">cv. Gransden 2004</strain>
    </source>
</reference>
<keyword evidence="3" id="KW-1185">Reference proteome</keyword>
<dbReference type="PaxDb" id="3218-PP1S543_2V6.1"/>
<evidence type="ECO:0000313" key="2">
    <source>
        <dbReference type="EnsemblPlants" id="PAC:32957285.CDS.1"/>
    </source>
</evidence>
<gene>
    <name evidence="1" type="ORF">PHYPA_014727</name>
</gene>
<dbReference type="EMBL" id="ABEU02000011">
    <property type="protein sequence ID" value="PNR44957.1"/>
    <property type="molecule type" value="Genomic_DNA"/>
</dbReference>
<evidence type="ECO:0000313" key="3">
    <source>
        <dbReference type="Proteomes" id="UP000006727"/>
    </source>
</evidence>
<dbReference type="Gramene" id="Pp3c11_7750V3.2">
    <property type="protein sequence ID" value="PAC:32957286.CDS.1"/>
    <property type="gene ID" value="Pp3c11_7750"/>
</dbReference>
<dbReference type="EnsemblPlants" id="Pp3c11_7750V3.1">
    <property type="protein sequence ID" value="PAC:32957285.CDS.1"/>
    <property type="gene ID" value="Pp3c11_7750"/>
</dbReference>
<dbReference type="AlphaFoldDB" id="A0A2K1JTV0"/>